<comment type="catalytic activity">
    <reaction evidence="12">
        <text>3-formylthiophene + hydrogen cyanide = (2S)-2-hydroxy-2-(thiophen-3-yl)acetonitrile</text>
        <dbReference type="Rhea" id="RHEA:77459"/>
        <dbReference type="ChEBI" id="CHEBI:18407"/>
        <dbReference type="ChEBI" id="CHEBI:87611"/>
        <dbReference type="ChEBI" id="CHEBI:197333"/>
    </reaction>
</comment>
<comment type="catalytic activity">
    <reaction evidence="10">
        <text>acrolein + hydrogen cyanide = (2S)-2-hydroxybut-3-enenitrile</text>
        <dbReference type="Rhea" id="RHEA:77411"/>
        <dbReference type="ChEBI" id="CHEBI:15368"/>
        <dbReference type="ChEBI" id="CHEBI:18407"/>
        <dbReference type="ChEBI" id="CHEBI:197356"/>
    </reaction>
</comment>
<evidence type="ECO:0000256" key="7">
    <source>
        <dbReference type="ARBA" id="ARBA00050608"/>
    </source>
</evidence>
<evidence type="ECO:0000256" key="14">
    <source>
        <dbReference type="ARBA" id="ARBA00052609"/>
    </source>
</evidence>
<comment type="catalytic activity">
    <reaction evidence="11">
        <text>2-methylpropanal + hydrogen cyanide = (2S)-2-hydroxy-3-methylbutanenitrile</text>
        <dbReference type="Rhea" id="RHEA:77403"/>
        <dbReference type="ChEBI" id="CHEBI:18407"/>
        <dbReference type="ChEBI" id="CHEBI:48943"/>
        <dbReference type="ChEBI" id="CHEBI:197354"/>
    </reaction>
</comment>
<dbReference type="EC" id="4.1.2.47" evidence="17"/>
<evidence type="ECO:0000256" key="6">
    <source>
        <dbReference type="ARBA" id="ARBA00050358"/>
    </source>
</evidence>
<evidence type="ECO:0000256" key="9">
    <source>
        <dbReference type="ARBA" id="ARBA00051735"/>
    </source>
</evidence>
<comment type="catalytic activity">
    <reaction evidence="8">
        <text>butan-2-one + hydrogen cyanide = 2-hydroxy-2-methylbutanenitrile</text>
        <dbReference type="Rhea" id="RHEA:77467"/>
        <dbReference type="ChEBI" id="CHEBI:18407"/>
        <dbReference type="ChEBI" id="CHEBI:28398"/>
        <dbReference type="ChEBI" id="CHEBI:60954"/>
    </reaction>
    <physiologicalReaction direction="right-to-left" evidence="8">
        <dbReference type="Rhea" id="RHEA:77469"/>
    </physiologicalReaction>
</comment>
<evidence type="ECO:0000313" key="24">
    <source>
        <dbReference type="Proteomes" id="UP001159364"/>
    </source>
</evidence>
<comment type="catalytic activity">
    <reaction evidence="7">
        <text>formylthiophene + hydrogen cyanide = (2R)-2-hydroxy-2-(thiophen-2-yl)acetonitrile</text>
        <dbReference type="Rhea" id="RHEA:77455"/>
        <dbReference type="ChEBI" id="CHEBI:18407"/>
        <dbReference type="ChEBI" id="CHEBI:87301"/>
        <dbReference type="ChEBI" id="CHEBI:197332"/>
    </reaction>
</comment>
<comment type="catalytic activity">
    <reaction evidence="13">
        <text>2,2-dimethylpropanal + hydrogen cyanide = (2S)-2-hydroxy-3,3-dimethylbutanenitrile</text>
        <dbReference type="Rhea" id="RHEA:77407"/>
        <dbReference type="ChEBI" id="CHEBI:18407"/>
        <dbReference type="ChEBI" id="CHEBI:141557"/>
        <dbReference type="ChEBI" id="CHEBI:197355"/>
    </reaction>
</comment>
<evidence type="ECO:0000256" key="17">
    <source>
        <dbReference type="ARBA" id="ARBA00066572"/>
    </source>
</evidence>
<gene>
    <name evidence="23" type="ORF">K2173_006165</name>
</gene>
<keyword evidence="1" id="KW-0378">Hydrolase</keyword>
<organism evidence="23 24">
    <name type="scientific">Erythroxylum novogranatense</name>
    <dbReference type="NCBI Taxonomy" id="1862640"/>
    <lineage>
        <taxon>Eukaryota</taxon>
        <taxon>Viridiplantae</taxon>
        <taxon>Streptophyta</taxon>
        <taxon>Embryophyta</taxon>
        <taxon>Tracheophyta</taxon>
        <taxon>Spermatophyta</taxon>
        <taxon>Magnoliopsida</taxon>
        <taxon>eudicotyledons</taxon>
        <taxon>Gunneridae</taxon>
        <taxon>Pentapetalae</taxon>
        <taxon>rosids</taxon>
        <taxon>fabids</taxon>
        <taxon>Malpighiales</taxon>
        <taxon>Erythroxylaceae</taxon>
        <taxon>Erythroxylum</taxon>
    </lineage>
</organism>
<dbReference type="InterPro" id="IPR045889">
    <property type="entry name" value="MES/HNL"/>
</dbReference>
<comment type="catalytic activity">
    <reaction evidence="14">
        <text>cyclohexanecarbaldehyde + hydrogen cyanide = (2S)-2-cyclohexyl-2-hydroxyacetonitrile</text>
        <dbReference type="Rhea" id="RHEA:77423"/>
        <dbReference type="ChEBI" id="CHEBI:18407"/>
        <dbReference type="ChEBI" id="CHEBI:197359"/>
        <dbReference type="ChEBI" id="CHEBI:197360"/>
    </reaction>
</comment>
<keyword evidence="24" id="KW-1185">Reference proteome</keyword>
<dbReference type="InterPro" id="IPR000073">
    <property type="entry name" value="AB_hydrolase_1"/>
</dbReference>
<dbReference type="GO" id="GO:0080031">
    <property type="term" value="F:methyl salicylate esterase activity"/>
    <property type="evidence" value="ECO:0007669"/>
    <property type="project" value="TreeGrafter"/>
</dbReference>
<dbReference type="Gene3D" id="3.40.50.1820">
    <property type="entry name" value="alpha/beta hydrolase"/>
    <property type="match status" value="1"/>
</dbReference>
<dbReference type="AlphaFoldDB" id="A0AAV8TCG0"/>
<evidence type="ECO:0000259" key="22">
    <source>
        <dbReference type="Pfam" id="PF12697"/>
    </source>
</evidence>
<name>A0AAV8TCG0_9ROSI</name>
<proteinExistence type="inferred from homology"/>
<feature type="domain" description="AB hydrolase-1" evidence="22">
    <location>
        <begin position="124"/>
        <end position="367"/>
    </location>
</feature>
<evidence type="ECO:0000256" key="3">
    <source>
        <dbReference type="ARBA" id="ARBA00050104"/>
    </source>
</evidence>
<dbReference type="SUPFAM" id="SSF53474">
    <property type="entry name" value="alpha/beta-Hydrolases"/>
    <property type="match status" value="1"/>
</dbReference>
<comment type="catalytic activity">
    <reaction evidence="15">
        <text>an aromatic (S)-hydroxynitrile = an aromatic aldehyde + hydrogen cyanide</text>
        <dbReference type="Rhea" id="RHEA:54660"/>
        <dbReference type="ChEBI" id="CHEBI:18407"/>
        <dbReference type="ChEBI" id="CHEBI:33855"/>
        <dbReference type="ChEBI" id="CHEBI:138306"/>
        <dbReference type="EC" id="4.1.2.47"/>
    </reaction>
</comment>
<comment type="catalytic activity">
    <reaction evidence="6">
        <text>benzaldehyde + hydrogen cyanide = (S)-mandelonitrile</text>
        <dbReference type="Rhea" id="RHEA:77427"/>
        <dbReference type="ChEBI" id="CHEBI:17169"/>
        <dbReference type="ChEBI" id="CHEBI:18407"/>
        <dbReference type="ChEBI" id="CHEBI:36941"/>
    </reaction>
</comment>
<dbReference type="PANTHER" id="PTHR10992">
    <property type="entry name" value="METHYLESTERASE FAMILY MEMBER"/>
    <property type="match status" value="1"/>
</dbReference>
<dbReference type="Proteomes" id="UP001159364">
    <property type="component" value="Linkage Group LG05"/>
</dbReference>
<protein>
    <recommendedName>
        <fullName evidence="18">(S)-hydroxynitrile lyase</fullName>
        <ecNumber evidence="17">4.1.2.47</ecNumber>
    </recommendedName>
    <alternativeName>
        <fullName evidence="19">2-hydroxy-2-methylpropanenitrile lyase</fullName>
    </alternativeName>
    <alternativeName>
        <fullName evidence="20">Acetone cyanohydrin lyase</fullName>
    </alternativeName>
    <alternativeName>
        <fullName evidence="21">Hydroxynitrile lyase</fullName>
    </alternativeName>
</protein>
<evidence type="ECO:0000313" key="23">
    <source>
        <dbReference type="EMBL" id="KAJ8764425.1"/>
    </source>
</evidence>
<dbReference type="EMBL" id="JAIWQS010000005">
    <property type="protein sequence ID" value="KAJ8764425.1"/>
    <property type="molecule type" value="Genomic_DNA"/>
</dbReference>
<reference evidence="23 24" key="1">
    <citation type="submission" date="2021-09" db="EMBL/GenBank/DDBJ databases">
        <title>Genomic insights and catalytic innovation underlie evolution of tropane alkaloids biosynthesis.</title>
        <authorList>
            <person name="Wang Y.-J."/>
            <person name="Tian T."/>
            <person name="Huang J.-P."/>
            <person name="Huang S.-X."/>
        </authorList>
    </citation>
    <scope>NUCLEOTIDE SEQUENCE [LARGE SCALE GENOMIC DNA]</scope>
    <source>
        <strain evidence="23">KIB-2018</strain>
        <tissue evidence="23">Leaf</tissue>
    </source>
</reference>
<dbReference type="FunFam" id="3.40.50.1820:FF:000051">
    <property type="entry name" value="(S)-hydroxynitrile lyase"/>
    <property type="match status" value="1"/>
</dbReference>
<comment type="catalytic activity">
    <reaction evidence="4">
        <text>a monosubstituted aliphatic (S)-hydroxynitrile = an aldehyde + hydrogen cyanide</text>
        <dbReference type="Rhea" id="RHEA:56588"/>
        <dbReference type="ChEBI" id="CHEBI:17478"/>
        <dbReference type="ChEBI" id="CHEBI:18407"/>
        <dbReference type="ChEBI" id="CHEBI:140596"/>
        <dbReference type="EC" id="4.1.2.47"/>
    </reaction>
</comment>
<dbReference type="PANTHER" id="PTHR10992:SF1083">
    <property type="entry name" value="METHYLESTERASE 1"/>
    <property type="match status" value="1"/>
</dbReference>
<comment type="catalytic activity">
    <reaction evidence="5">
        <text>2-hydroxy-2-methylpropanenitrile = acetone + hydrogen cyanide</text>
        <dbReference type="Rhea" id="RHEA:11932"/>
        <dbReference type="ChEBI" id="CHEBI:15347"/>
        <dbReference type="ChEBI" id="CHEBI:15348"/>
        <dbReference type="ChEBI" id="CHEBI:18407"/>
    </reaction>
    <physiologicalReaction direction="left-to-right" evidence="5">
        <dbReference type="Rhea" id="RHEA:11933"/>
    </physiologicalReaction>
</comment>
<evidence type="ECO:0000256" key="15">
    <source>
        <dbReference type="ARBA" id="ARBA00052826"/>
    </source>
</evidence>
<sequence length="377" mass="42550">METIHVYSHFLNQFPHKPTKTMQMLTAIQGSVIVPSFSHLFSTYARSSFSSTKKAPTPVTALFNSLRSANNFSWLSVFTANVSDAKTVNYNDTANSEVVETSLDDMRQARKGMEDFVGCQKKHFVLIHGACHGAWCWYKVKPLLESSGHRVTALDLTGAGINPNSIEEVYSFSEYTQPLLDFLSSSVQPNEKVILVGHSLGGMNLSLAMEKFPEKIDVAVFLTAYMPDTKNQPSYVFEEYNRRVPEVDWLDTKSSPYGKSELQLKAVLFGPEFLSLKLYQLSPLEDLDLAKSLLRPSSLFVHDLSKSKKFTEERYGSVKRAFIVASEDKALPKEFQLWMIENSPVDEVMEMKGTDHMAMLSRPQDVAHCLLKIARKY</sequence>
<dbReference type="Pfam" id="PF12697">
    <property type="entry name" value="Abhydrolase_6"/>
    <property type="match status" value="1"/>
</dbReference>
<evidence type="ECO:0000256" key="2">
    <source>
        <dbReference type="ARBA" id="ARBA00023239"/>
    </source>
</evidence>
<evidence type="ECO:0000256" key="11">
    <source>
        <dbReference type="ARBA" id="ARBA00052033"/>
    </source>
</evidence>
<evidence type="ECO:0000256" key="20">
    <source>
        <dbReference type="ARBA" id="ARBA00078291"/>
    </source>
</evidence>
<comment type="catalytic activity">
    <reaction evidence="3">
        <text>4-methoxybenzaldehyde + hydrogen cyanide = (2S)-2-hydroxy-2-(4-methoxyphenyl)acetonitrile</text>
        <dbReference type="Rhea" id="RHEA:77447"/>
        <dbReference type="ChEBI" id="CHEBI:18407"/>
        <dbReference type="ChEBI" id="CHEBI:28235"/>
        <dbReference type="ChEBI" id="CHEBI:197328"/>
    </reaction>
</comment>
<evidence type="ECO:0000256" key="5">
    <source>
        <dbReference type="ARBA" id="ARBA00050262"/>
    </source>
</evidence>
<evidence type="ECO:0000256" key="19">
    <source>
        <dbReference type="ARBA" id="ARBA00076040"/>
    </source>
</evidence>
<evidence type="ECO:0000256" key="10">
    <source>
        <dbReference type="ARBA" id="ARBA00051977"/>
    </source>
</evidence>
<dbReference type="GO" id="GO:0080030">
    <property type="term" value="F:methyl indole-3-acetate esterase activity"/>
    <property type="evidence" value="ECO:0007669"/>
    <property type="project" value="TreeGrafter"/>
</dbReference>
<comment type="similarity">
    <text evidence="16">Belongs to the AB hydrolase superfamily. Hydroxynitrile lyase family.</text>
</comment>
<accession>A0AAV8TCG0</accession>
<dbReference type="GO" id="GO:0009696">
    <property type="term" value="P:salicylic acid metabolic process"/>
    <property type="evidence" value="ECO:0007669"/>
    <property type="project" value="TreeGrafter"/>
</dbReference>
<evidence type="ECO:0000256" key="18">
    <source>
        <dbReference type="ARBA" id="ARBA00069221"/>
    </source>
</evidence>
<evidence type="ECO:0000256" key="8">
    <source>
        <dbReference type="ARBA" id="ARBA00051647"/>
    </source>
</evidence>
<evidence type="ECO:0000256" key="12">
    <source>
        <dbReference type="ARBA" id="ARBA00052511"/>
    </source>
</evidence>
<evidence type="ECO:0000256" key="4">
    <source>
        <dbReference type="ARBA" id="ARBA00050241"/>
    </source>
</evidence>
<dbReference type="GO" id="GO:0009694">
    <property type="term" value="P:jasmonic acid metabolic process"/>
    <property type="evidence" value="ECO:0007669"/>
    <property type="project" value="TreeGrafter"/>
</dbReference>
<dbReference type="InterPro" id="IPR029058">
    <property type="entry name" value="AB_hydrolase_fold"/>
</dbReference>
<evidence type="ECO:0000256" key="13">
    <source>
        <dbReference type="ARBA" id="ARBA00052600"/>
    </source>
</evidence>
<dbReference type="GO" id="GO:0047606">
    <property type="term" value="F:(S)-hydroxynitrile lyase activity"/>
    <property type="evidence" value="ECO:0007669"/>
    <property type="project" value="UniProtKB-EC"/>
</dbReference>
<evidence type="ECO:0000256" key="16">
    <source>
        <dbReference type="ARBA" id="ARBA00060885"/>
    </source>
</evidence>
<keyword evidence="2" id="KW-0456">Lyase</keyword>
<dbReference type="GO" id="GO:0080032">
    <property type="term" value="F:methyl jasmonate esterase activity"/>
    <property type="evidence" value="ECO:0007669"/>
    <property type="project" value="TreeGrafter"/>
</dbReference>
<comment type="catalytic activity">
    <reaction evidence="9">
        <text>a disubstituted aliphatic (S)-hydroxynitrile = a ketone + hydrogen cyanide</text>
        <dbReference type="Rhea" id="RHEA:56592"/>
        <dbReference type="ChEBI" id="CHEBI:17087"/>
        <dbReference type="ChEBI" id="CHEBI:18407"/>
        <dbReference type="ChEBI" id="CHEBI:140597"/>
        <dbReference type="EC" id="4.1.2.47"/>
    </reaction>
</comment>
<comment type="caution">
    <text evidence="23">The sequence shown here is derived from an EMBL/GenBank/DDBJ whole genome shotgun (WGS) entry which is preliminary data.</text>
</comment>
<evidence type="ECO:0000256" key="21">
    <source>
        <dbReference type="ARBA" id="ARBA00079794"/>
    </source>
</evidence>
<evidence type="ECO:0000256" key="1">
    <source>
        <dbReference type="ARBA" id="ARBA00022801"/>
    </source>
</evidence>